<organism evidence="2 3">
    <name type="scientific">Enterobacter kobei</name>
    <dbReference type="NCBI Taxonomy" id="208224"/>
    <lineage>
        <taxon>Bacteria</taxon>
        <taxon>Pseudomonadati</taxon>
        <taxon>Pseudomonadota</taxon>
        <taxon>Gammaproteobacteria</taxon>
        <taxon>Enterobacterales</taxon>
        <taxon>Enterobacteriaceae</taxon>
        <taxon>Enterobacter</taxon>
        <taxon>Enterobacter cloacae complex</taxon>
    </lineage>
</organism>
<accession>A0ABX9EXT5</accession>
<gene>
    <name evidence="2" type="ORF">DP181_24750</name>
</gene>
<sequence length="38" mass="4157">MQSTKTVVLPTGGQRPLHAEGKNYTVKDGDILNFLNNV</sequence>
<reference evidence="2 3" key="1">
    <citation type="submission" date="2018-06" db="EMBL/GenBank/DDBJ databases">
        <title>ACT-28, a chromosomally-encoded AmpC with carbapenemase activity from Enterobacter kobei.</title>
        <authorList>
            <person name="Jousset A.B."/>
            <person name="Oueslati S."/>
            <person name="Bernabeu S."/>
            <person name="Takissian J."/>
            <person name="Creton E."/>
            <person name="Vogel A."/>
            <person name="Cotellon G."/>
            <person name="Bonnin R.A."/>
            <person name="Dortet L."/>
            <person name="Naas T."/>
        </authorList>
    </citation>
    <scope>NUCLEOTIDE SEQUENCE [LARGE SCALE GENOMIC DNA]</scope>
    <source>
        <strain evidence="2 3">149H6</strain>
    </source>
</reference>
<evidence type="ECO:0000313" key="2">
    <source>
        <dbReference type="EMBL" id="RAY18102.1"/>
    </source>
</evidence>
<evidence type="ECO:0000313" key="3">
    <source>
        <dbReference type="Proteomes" id="UP000250603"/>
    </source>
</evidence>
<dbReference type="EMBL" id="QMCK01000165">
    <property type="protein sequence ID" value="RAY18102.1"/>
    <property type="molecule type" value="Genomic_DNA"/>
</dbReference>
<comment type="caution">
    <text evidence="2">The sequence shown here is derived from an EMBL/GenBank/DDBJ whole genome shotgun (WGS) entry which is preliminary data.</text>
</comment>
<dbReference type="Proteomes" id="UP000250603">
    <property type="component" value="Unassembled WGS sequence"/>
</dbReference>
<name>A0ABX9EXT5_9ENTR</name>
<proteinExistence type="predicted"/>
<evidence type="ECO:0000256" key="1">
    <source>
        <dbReference type="SAM" id="MobiDB-lite"/>
    </source>
</evidence>
<keyword evidence="3" id="KW-1185">Reference proteome</keyword>
<protein>
    <submittedName>
        <fullName evidence="2">DUF933 domain-containing protein</fullName>
    </submittedName>
</protein>
<feature type="region of interest" description="Disordered" evidence="1">
    <location>
        <begin position="1"/>
        <end position="21"/>
    </location>
</feature>